<dbReference type="Gene3D" id="3.40.430.10">
    <property type="entry name" value="Dihydrofolate Reductase, subunit A"/>
    <property type="match status" value="1"/>
</dbReference>
<dbReference type="InterPro" id="IPR017925">
    <property type="entry name" value="DHFR_CS"/>
</dbReference>
<evidence type="ECO:0000313" key="7">
    <source>
        <dbReference type="Proteomes" id="UP000265509"/>
    </source>
</evidence>
<gene>
    <name evidence="6" type="ORF">DWB85_01635</name>
</gene>
<accession>A0A3L7E4D0</accession>
<dbReference type="PROSITE" id="PS00075">
    <property type="entry name" value="DHFR_1"/>
    <property type="match status" value="1"/>
</dbReference>
<name>A0A3L7E4D0_9GAMM</name>
<dbReference type="EC" id="1.5.1.3" evidence="1"/>
<dbReference type="GO" id="GO:0046654">
    <property type="term" value="P:tetrahydrofolate biosynthetic process"/>
    <property type="evidence" value="ECO:0007669"/>
    <property type="project" value="InterPro"/>
</dbReference>
<protein>
    <recommendedName>
        <fullName evidence="1">dihydrofolate reductase</fullName>
        <ecNumber evidence="1">1.5.1.3</ecNumber>
    </recommendedName>
</protein>
<dbReference type="OrthoDB" id="9804315at2"/>
<dbReference type="InterPro" id="IPR001796">
    <property type="entry name" value="DHFR_dom"/>
</dbReference>
<dbReference type="PROSITE" id="PS51330">
    <property type="entry name" value="DHFR_2"/>
    <property type="match status" value="1"/>
</dbReference>
<organism evidence="6 7">
    <name type="scientific">Seongchinamella sediminis</name>
    <dbReference type="NCBI Taxonomy" id="2283635"/>
    <lineage>
        <taxon>Bacteria</taxon>
        <taxon>Pseudomonadati</taxon>
        <taxon>Pseudomonadota</taxon>
        <taxon>Gammaproteobacteria</taxon>
        <taxon>Cellvibrionales</taxon>
        <taxon>Halieaceae</taxon>
        <taxon>Seongchinamella</taxon>
    </lineage>
</organism>
<comment type="caution">
    <text evidence="6">The sequence shown here is derived from an EMBL/GenBank/DDBJ whole genome shotgun (WGS) entry which is preliminary data.</text>
</comment>
<dbReference type="SUPFAM" id="SSF53597">
    <property type="entry name" value="Dihydrofolate reductase-like"/>
    <property type="match status" value="1"/>
</dbReference>
<reference evidence="6 7" key="1">
    <citation type="submission" date="2018-07" db="EMBL/GenBank/DDBJ databases">
        <title>Halioglobus sp. genome submission.</title>
        <authorList>
            <person name="Ye M.-Q."/>
            <person name="Du Z.-J."/>
        </authorList>
    </citation>
    <scope>NUCLEOTIDE SEQUENCE [LARGE SCALE GENOMIC DNA]</scope>
    <source>
        <strain evidence="6 7">U0301</strain>
    </source>
</reference>
<dbReference type="EMBL" id="QRAN01000002">
    <property type="protein sequence ID" value="RLQ23282.1"/>
    <property type="molecule type" value="Genomic_DNA"/>
</dbReference>
<proteinExistence type="inferred from homology"/>
<evidence type="ECO:0000256" key="3">
    <source>
        <dbReference type="ARBA" id="ARBA00023002"/>
    </source>
</evidence>
<evidence type="ECO:0000259" key="5">
    <source>
        <dbReference type="PROSITE" id="PS51330"/>
    </source>
</evidence>
<evidence type="ECO:0000256" key="1">
    <source>
        <dbReference type="ARBA" id="ARBA00012856"/>
    </source>
</evidence>
<dbReference type="RefSeq" id="WP_117952460.1">
    <property type="nucleotide sequence ID" value="NZ_QRAN01000002.1"/>
</dbReference>
<dbReference type="InterPro" id="IPR024072">
    <property type="entry name" value="DHFR-like_dom_sf"/>
</dbReference>
<keyword evidence="3" id="KW-0560">Oxidoreductase</keyword>
<dbReference type="Proteomes" id="UP000265509">
    <property type="component" value="Unassembled WGS sequence"/>
</dbReference>
<evidence type="ECO:0000313" key="6">
    <source>
        <dbReference type="EMBL" id="RLQ23282.1"/>
    </source>
</evidence>
<dbReference type="Pfam" id="PF00186">
    <property type="entry name" value="DHFR_1"/>
    <property type="match status" value="1"/>
</dbReference>
<keyword evidence="7" id="KW-1185">Reference proteome</keyword>
<dbReference type="GO" id="GO:0004146">
    <property type="term" value="F:dihydrofolate reductase activity"/>
    <property type="evidence" value="ECO:0007669"/>
    <property type="project" value="UniProtKB-EC"/>
</dbReference>
<feature type="domain" description="DHFR" evidence="5">
    <location>
        <begin position="2"/>
        <end position="38"/>
    </location>
</feature>
<comment type="similarity">
    <text evidence="4">Belongs to the dihydrofolate reductase family.</text>
</comment>
<dbReference type="AlphaFoldDB" id="A0A3L7E4D0"/>
<evidence type="ECO:0000256" key="4">
    <source>
        <dbReference type="RuleBase" id="RU004474"/>
    </source>
</evidence>
<sequence>MRIALIYARSQNYCIGRDGQLPWNLPDEYAHFVKATRG</sequence>
<keyword evidence="2" id="KW-0521">NADP</keyword>
<evidence type="ECO:0000256" key="2">
    <source>
        <dbReference type="ARBA" id="ARBA00022857"/>
    </source>
</evidence>